<dbReference type="EMBL" id="JBCFQL010000006">
    <property type="protein sequence ID" value="MFA9191115.1"/>
    <property type="molecule type" value="Genomic_DNA"/>
</dbReference>
<evidence type="ECO:0000313" key="2">
    <source>
        <dbReference type="EMBL" id="MFA9191115.1"/>
    </source>
</evidence>
<reference evidence="2 3" key="1">
    <citation type="submission" date="2024-04" db="EMBL/GenBank/DDBJ databases">
        <title>New Clade of Flavobacterium.</title>
        <authorList>
            <person name="Matos L."/>
            <person name="Proenca D.N."/>
            <person name="Fransisco R.M."/>
            <person name="Chung A.P."/>
            <person name="Maccario L."/>
            <person name="Sorensen S.J."/>
            <person name="Morais P.V."/>
        </authorList>
    </citation>
    <scope>NUCLEOTIDE SEQUENCE [LARGE SCALE GENOMIC DNA]</scope>
    <source>
        <strain evidence="2 3">FZUC8N2.13</strain>
    </source>
</reference>
<evidence type="ECO:0000256" key="1">
    <source>
        <dbReference type="SAM" id="MobiDB-lite"/>
    </source>
</evidence>
<feature type="region of interest" description="Disordered" evidence="1">
    <location>
        <begin position="1"/>
        <end position="20"/>
    </location>
</feature>
<evidence type="ECO:0000313" key="3">
    <source>
        <dbReference type="Proteomes" id="UP001574169"/>
    </source>
</evidence>
<protein>
    <submittedName>
        <fullName evidence="2">Uncharacterized protein</fullName>
    </submittedName>
</protein>
<feature type="compositionally biased region" description="Basic and acidic residues" evidence="1">
    <location>
        <begin position="1"/>
        <end position="12"/>
    </location>
</feature>
<keyword evidence="3" id="KW-1185">Reference proteome</keyword>
<organism evidence="2 3">
    <name type="scientific">Flavobacterium zubiriense</name>
    <dbReference type="NCBI Taxonomy" id="3138075"/>
    <lineage>
        <taxon>Bacteria</taxon>
        <taxon>Pseudomonadati</taxon>
        <taxon>Bacteroidota</taxon>
        <taxon>Flavobacteriia</taxon>
        <taxon>Flavobacteriales</taxon>
        <taxon>Flavobacteriaceae</taxon>
        <taxon>Flavobacterium</taxon>
    </lineage>
</organism>
<name>A0ABV4TAT7_9FLAO</name>
<dbReference type="RefSeq" id="WP_373406108.1">
    <property type="nucleotide sequence ID" value="NZ_JBCFQL010000006.1"/>
</dbReference>
<proteinExistence type="predicted"/>
<accession>A0ABV4TAT7</accession>
<comment type="caution">
    <text evidence="2">The sequence shown here is derived from an EMBL/GenBank/DDBJ whole genome shotgun (WGS) entry which is preliminary data.</text>
</comment>
<gene>
    <name evidence="2" type="ORF">AAGV28_07000</name>
</gene>
<sequence>MISDTDQVKPLDKTTVSRSVTDENNDSEYYYLGRKIMVQQNFTKKEDRPFDALYQAQSYLNDLGYEYGSLAVTSSLNVAVRKGKYDLAQKWHNLDKEEIASIDGVIRSLDYREGQVTVMLFN</sequence>
<dbReference type="Proteomes" id="UP001574169">
    <property type="component" value="Unassembled WGS sequence"/>
</dbReference>